<comment type="caution">
    <text evidence="9">The sequence shown here is derived from an EMBL/GenBank/DDBJ whole genome shotgun (WGS) entry which is preliminary data.</text>
</comment>
<dbReference type="Proteomes" id="UP001059480">
    <property type="component" value="Unassembled WGS sequence"/>
</dbReference>
<feature type="domain" description="HTH HARE-type" evidence="8">
    <location>
        <begin position="14"/>
        <end position="81"/>
    </location>
</feature>
<keyword evidence="5 6" id="KW-0804">Transcription</keyword>
<evidence type="ECO:0000313" key="10">
    <source>
        <dbReference type="Proteomes" id="UP001059480"/>
    </source>
</evidence>
<evidence type="ECO:0000256" key="4">
    <source>
        <dbReference type="ARBA" id="ARBA00022695"/>
    </source>
</evidence>
<keyword evidence="10" id="KW-1185">Reference proteome</keyword>
<reference evidence="9" key="3">
    <citation type="journal article" date="2023" name="Microbiol. Resour. Announc.">
        <title>Draft Genome Sequence of Granulicatella sp. Strain S8, Isolated from a Marine Fish, Seriola quinqueradiata.</title>
        <authorList>
            <person name="Lee M."/>
            <person name="Farooq A."/>
            <person name="Jeong J.B."/>
            <person name="Jung M.Y."/>
        </authorList>
    </citation>
    <scope>NUCLEOTIDE SEQUENCE</scope>
    <source>
        <strain evidence="9">S8</strain>
    </source>
</reference>
<evidence type="ECO:0000256" key="1">
    <source>
        <dbReference type="ARBA" id="ARBA00009828"/>
    </source>
</evidence>
<reference evidence="9" key="2">
    <citation type="journal article" date="2023" name="Curr. Microbiol.">
        <title>Granulicatella seriolae sp. nov., a Novel Facultative Anaerobe Isolated from Yellowtail Marine Fish.</title>
        <authorList>
            <person name="Lee M."/>
            <person name="Choi Y.J."/>
            <person name="Farooq A."/>
            <person name="Jeong J.B."/>
            <person name="Jung M.Y."/>
        </authorList>
    </citation>
    <scope>NUCLEOTIDE SEQUENCE</scope>
    <source>
        <strain evidence="9">S8</strain>
    </source>
</reference>
<keyword evidence="4 6" id="KW-0548">Nucleotidyltransferase</keyword>
<keyword evidence="2 6" id="KW-0240">DNA-directed RNA polymerase</keyword>
<protein>
    <recommendedName>
        <fullName evidence="6">Probable DNA-directed RNA polymerase subunit delta</fullName>
    </recommendedName>
    <alternativeName>
        <fullName evidence="6">RNAP delta factor</fullName>
    </alternativeName>
</protein>
<dbReference type="Gene3D" id="1.10.10.1250">
    <property type="entry name" value="RNA polymerase, subunit delta, N-terminal domain"/>
    <property type="match status" value="1"/>
</dbReference>
<proteinExistence type="inferred from homology"/>
<dbReference type="GO" id="GO:0003899">
    <property type="term" value="F:DNA-directed RNA polymerase activity"/>
    <property type="evidence" value="ECO:0007669"/>
    <property type="project" value="UniProtKB-EC"/>
</dbReference>
<evidence type="ECO:0000256" key="7">
    <source>
        <dbReference type="SAM" id="MobiDB-lite"/>
    </source>
</evidence>
<name>A0ABT1WNY1_9LACT</name>
<dbReference type="RefSeq" id="WP_256945316.1">
    <property type="nucleotide sequence ID" value="NZ_JANHNZ010000005.1"/>
</dbReference>
<dbReference type="HAMAP" id="MF_00357">
    <property type="entry name" value="RNApol_bact_RpoE"/>
    <property type="match status" value="1"/>
</dbReference>
<evidence type="ECO:0000313" key="9">
    <source>
        <dbReference type="EMBL" id="MCQ9210203.1"/>
    </source>
</evidence>
<feature type="region of interest" description="Disordered" evidence="7">
    <location>
        <begin position="118"/>
        <end position="150"/>
    </location>
</feature>
<dbReference type="NCBIfam" id="TIGR04567">
    <property type="entry name" value="RNAP_delt_lowGC"/>
    <property type="match status" value="1"/>
</dbReference>
<sequence length="218" mass="25262">MELKEFEGINKKELSMIEVAHAILEQTNDVLEFNQLLVDIQEYLELTDDELEAKMTNFYTDLNIDGSFISLGDNRWGLRSWYPIDSIDEEIISSIDDDDLKKRRKKRKKVNAFGDEEDLIDYNDDDPEDDDVSLDDDDDDDTEVDDDDDDVEVVIKLNDDEEEEVELDAYRSDLSEIGADEDIEDEVSAEENLIIVDDEDIDPDLDEESDEEDDEKDL</sequence>
<keyword evidence="3 6" id="KW-0808">Transferase</keyword>
<comment type="function">
    <text evidence="6">Participates in both the initiation and recycling phases of transcription. In the presence of the delta subunit, RNAP displays an increased specificity of transcription, a decreased affinity for nucleic acids, and an increased efficiency of RNA synthesis because of enhanced recycling.</text>
</comment>
<evidence type="ECO:0000259" key="8">
    <source>
        <dbReference type="PROSITE" id="PS51913"/>
    </source>
</evidence>
<dbReference type="GO" id="GO:0000428">
    <property type="term" value="C:DNA-directed RNA polymerase complex"/>
    <property type="evidence" value="ECO:0007669"/>
    <property type="project" value="UniProtKB-KW"/>
</dbReference>
<reference evidence="9" key="1">
    <citation type="submission" date="2022-07" db="EMBL/GenBank/DDBJ databases">
        <authorList>
            <person name="Jung M.-Y."/>
            <person name="Lee M."/>
        </authorList>
    </citation>
    <scope>NUCLEOTIDE SEQUENCE</scope>
    <source>
        <strain evidence="9">S8</strain>
    </source>
</reference>
<dbReference type="EMBL" id="JANHNZ010000005">
    <property type="protein sequence ID" value="MCQ9210203.1"/>
    <property type="molecule type" value="Genomic_DNA"/>
</dbReference>
<comment type="similarity">
    <text evidence="1 6">Belongs to the RpoE family.</text>
</comment>
<accession>A0ABT1WNY1</accession>
<dbReference type="PROSITE" id="PS51913">
    <property type="entry name" value="HTH_HARE"/>
    <property type="match status" value="1"/>
</dbReference>
<evidence type="ECO:0000256" key="3">
    <source>
        <dbReference type="ARBA" id="ARBA00022679"/>
    </source>
</evidence>
<feature type="region of interest" description="Disordered" evidence="7">
    <location>
        <begin position="197"/>
        <end position="218"/>
    </location>
</feature>
<organism evidence="9 10">
    <name type="scientific">Granulicatella seriolae</name>
    <dbReference type="NCBI Taxonomy" id="2967226"/>
    <lineage>
        <taxon>Bacteria</taxon>
        <taxon>Bacillati</taxon>
        <taxon>Bacillota</taxon>
        <taxon>Bacilli</taxon>
        <taxon>Lactobacillales</taxon>
        <taxon>Carnobacteriaceae</taxon>
        <taxon>Granulicatella</taxon>
    </lineage>
</organism>
<gene>
    <name evidence="6 9" type="primary">rpoE</name>
    <name evidence="9" type="ORF">NPA36_06535</name>
</gene>
<dbReference type="InterPro" id="IPR007759">
    <property type="entry name" value="Asxl_HARE-HTH"/>
</dbReference>
<comment type="subunit">
    <text evidence="6">RNAP is composed of a core of 2 alpha, a beta and a beta' subunits. The core is associated with a delta subunit and one of several sigma factors.</text>
</comment>
<dbReference type="Pfam" id="PF05066">
    <property type="entry name" value="HARE-HTH"/>
    <property type="match status" value="1"/>
</dbReference>
<evidence type="ECO:0000256" key="6">
    <source>
        <dbReference type="HAMAP-Rule" id="MF_00357"/>
    </source>
</evidence>
<evidence type="ECO:0000256" key="2">
    <source>
        <dbReference type="ARBA" id="ARBA00022478"/>
    </source>
</evidence>
<dbReference type="InterPro" id="IPR029757">
    <property type="entry name" value="RpoE"/>
</dbReference>
<evidence type="ECO:0000256" key="5">
    <source>
        <dbReference type="ARBA" id="ARBA00023163"/>
    </source>
</evidence>
<dbReference type="InterPro" id="IPR038087">
    <property type="entry name" value="RNAP_delta_N_dom_sf"/>
</dbReference>